<dbReference type="GO" id="GO:0008395">
    <property type="term" value="F:steroid hydroxylase activity"/>
    <property type="evidence" value="ECO:0007669"/>
    <property type="project" value="TreeGrafter"/>
</dbReference>
<comment type="caution">
    <text evidence="4">The sequence shown here is derived from an EMBL/GenBank/DDBJ whole genome shotgun (WGS) entry which is preliminary data.</text>
</comment>
<dbReference type="EMBL" id="CAJVCH010000288">
    <property type="protein sequence ID" value="CAG7631419.1"/>
    <property type="molecule type" value="Genomic_DNA"/>
</dbReference>
<feature type="non-terminal residue" evidence="4">
    <location>
        <position position="1"/>
    </location>
</feature>
<sequence length="175" mass="19862">SLIVLKNWKVSTINNIPGPSWAFPLVGHLLFLSSQPYKTFLDWSKIYGPIFCLQLGSLKTVVINDVQIIKEAFGLMETSGRPPIKAYTKACDNKGILFTSGQAVLEQRKFFMKYVRKFCYENRGNFQSIILNEGCLVPGDPKNFKEAWMNEMENAPLDSVFHPSNNYFPQTLGDV</sequence>
<dbReference type="PANTHER" id="PTHR24300">
    <property type="entry name" value="CYTOCHROME P450 508A4-RELATED"/>
    <property type="match status" value="1"/>
</dbReference>
<feature type="non-terminal residue" evidence="4">
    <location>
        <position position="175"/>
    </location>
</feature>
<dbReference type="AlphaFoldDB" id="A0A8J2J012"/>
<dbReference type="PANTHER" id="PTHR24300:SF403">
    <property type="entry name" value="CYTOCHROME P450 306A1"/>
    <property type="match status" value="1"/>
</dbReference>
<dbReference type="OrthoDB" id="1055148at2759"/>
<evidence type="ECO:0000313" key="4">
    <source>
        <dbReference type="EMBL" id="CAG7631419.1"/>
    </source>
</evidence>
<evidence type="ECO:0000256" key="2">
    <source>
        <dbReference type="ARBA" id="ARBA00022723"/>
    </source>
</evidence>
<keyword evidence="3" id="KW-0408">Iron</keyword>
<dbReference type="InterPro" id="IPR050182">
    <property type="entry name" value="Cytochrome_P450_fam2"/>
</dbReference>
<dbReference type="InterPro" id="IPR001128">
    <property type="entry name" value="Cyt_P450"/>
</dbReference>
<dbReference type="Proteomes" id="UP000708208">
    <property type="component" value="Unassembled WGS sequence"/>
</dbReference>
<reference evidence="4" key="1">
    <citation type="submission" date="2021-06" db="EMBL/GenBank/DDBJ databases">
        <authorList>
            <person name="Hodson N. C."/>
            <person name="Mongue J. A."/>
            <person name="Jaron S. K."/>
        </authorList>
    </citation>
    <scope>NUCLEOTIDE SEQUENCE</scope>
</reference>
<name>A0A8J2J012_9HEXA</name>
<comment type="similarity">
    <text evidence="1">Belongs to the cytochrome P450 family.</text>
</comment>
<dbReference type="GO" id="GO:0005737">
    <property type="term" value="C:cytoplasm"/>
    <property type="evidence" value="ECO:0007669"/>
    <property type="project" value="TreeGrafter"/>
</dbReference>
<keyword evidence="5" id="KW-1185">Reference proteome</keyword>
<dbReference type="GO" id="GO:0016712">
    <property type="term" value="F:oxidoreductase activity, acting on paired donors, with incorporation or reduction of molecular oxygen, reduced flavin or flavoprotein as one donor, and incorporation of one atom of oxygen"/>
    <property type="evidence" value="ECO:0007669"/>
    <property type="project" value="TreeGrafter"/>
</dbReference>
<organism evidence="4 5">
    <name type="scientific">Allacma fusca</name>
    <dbReference type="NCBI Taxonomy" id="39272"/>
    <lineage>
        <taxon>Eukaryota</taxon>
        <taxon>Metazoa</taxon>
        <taxon>Ecdysozoa</taxon>
        <taxon>Arthropoda</taxon>
        <taxon>Hexapoda</taxon>
        <taxon>Collembola</taxon>
        <taxon>Symphypleona</taxon>
        <taxon>Sminthuridae</taxon>
        <taxon>Allacma</taxon>
    </lineage>
</organism>
<accession>A0A8J2J012</accession>
<dbReference type="GO" id="GO:0006805">
    <property type="term" value="P:xenobiotic metabolic process"/>
    <property type="evidence" value="ECO:0007669"/>
    <property type="project" value="TreeGrafter"/>
</dbReference>
<evidence type="ECO:0000313" key="5">
    <source>
        <dbReference type="Proteomes" id="UP000708208"/>
    </source>
</evidence>
<proteinExistence type="inferred from homology"/>
<dbReference type="GO" id="GO:0005506">
    <property type="term" value="F:iron ion binding"/>
    <property type="evidence" value="ECO:0007669"/>
    <property type="project" value="InterPro"/>
</dbReference>
<dbReference type="Pfam" id="PF00067">
    <property type="entry name" value="p450"/>
    <property type="match status" value="1"/>
</dbReference>
<dbReference type="GO" id="GO:0020037">
    <property type="term" value="F:heme binding"/>
    <property type="evidence" value="ECO:0007669"/>
    <property type="project" value="InterPro"/>
</dbReference>
<evidence type="ECO:0000256" key="3">
    <source>
        <dbReference type="ARBA" id="ARBA00023004"/>
    </source>
</evidence>
<protein>
    <submittedName>
        <fullName evidence="4">Uncharacterized protein</fullName>
    </submittedName>
</protein>
<dbReference type="GO" id="GO:0006082">
    <property type="term" value="P:organic acid metabolic process"/>
    <property type="evidence" value="ECO:0007669"/>
    <property type="project" value="TreeGrafter"/>
</dbReference>
<evidence type="ECO:0000256" key="1">
    <source>
        <dbReference type="ARBA" id="ARBA00010617"/>
    </source>
</evidence>
<keyword evidence="2" id="KW-0479">Metal-binding</keyword>
<gene>
    <name evidence="4" type="ORF">AFUS01_LOCUS117</name>
</gene>